<reference evidence="2" key="1">
    <citation type="submission" date="2018-02" db="EMBL/GenBank/DDBJ databases">
        <authorList>
            <person name="Clavel T."/>
            <person name="Strowig T."/>
        </authorList>
    </citation>
    <scope>NUCLEOTIDE SEQUENCE [LARGE SCALE GENOMIC DNA]</scope>
    <source>
        <strain evidence="2">DSM 100764</strain>
    </source>
</reference>
<protein>
    <recommendedName>
        <fullName evidence="3">DUF1018 domain-containing protein</fullName>
    </recommendedName>
</protein>
<dbReference type="AlphaFoldDB" id="A0A2V1J0B8"/>
<evidence type="ECO:0000313" key="1">
    <source>
        <dbReference type="EMBL" id="PWB08342.1"/>
    </source>
</evidence>
<gene>
    <name evidence="1" type="ORF">C5O25_04005</name>
</gene>
<organism evidence="1 2">
    <name type="scientific">Paramuribaculum intestinale</name>
    <dbReference type="NCBI Taxonomy" id="2094151"/>
    <lineage>
        <taxon>Bacteria</taxon>
        <taxon>Pseudomonadati</taxon>
        <taxon>Bacteroidota</taxon>
        <taxon>Bacteroidia</taxon>
        <taxon>Bacteroidales</taxon>
        <taxon>Muribaculaceae</taxon>
        <taxon>Paramuribaculum</taxon>
    </lineage>
</organism>
<accession>A0A2V1J0B8</accession>
<evidence type="ECO:0008006" key="3">
    <source>
        <dbReference type="Google" id="ProtNLM"/>
    </source>
</evidence>
<dbReference type="EMBL" id="PUBV01000006">
    <property type="protein sequence ID" value="PWB08342.1"/>
    <property type="molecule type" value="Genomic_DNA"/>
</dbReference>
<dbReference type="RefSeq" id="WP_107035447.1">
    <property type="nucleotide sequence ID" value="NZ_PUBV01000006.1"/>
</dbReference>
<dbReference type="Proteomes" id="UP000244925">
    <property type="component" value="Unassembled WGS sequence"/>
</dbReference>
<sequence length="160" mass="17465">MTENKTMDAIHRNILKKFHTLCSVLGLTEAEKRAIVESYGVDSSRDMDTHDLIDVCGKLSQQVDARKGTGDMDKLRKRVMASIGSYLKATGRESNAAVIKGIACRATGHADFNKIPRERLRNLVAAFNNKVKDAQAVSDITNAILLQTLSGYGNGKQAEA</sequence>
<name>A0A2V1J0B8_9BACT</name>
<keyword evidence="2" id="KW-1185">Reference proteome</keyword>
<proteinExistence type="predicted"/>
<evidence type="ECO:0000313" key="2">
    <source>
        <dbReference type="Proteomes" id="UP000244925"/>
    </source>
</evidence>
<comment type="caution">
    <text evidence="1">The sequence shown here is derived from an EMBL/GenBank/DDBJ whole genome shotgun (WGS) entry which is preliminary data.</text>
</comment>